<protein>
    <recommendedName>
        <fullName evidence="3">Ycf15</fullName>
    </recommendedName>
</protein>
<dbReference type="AlphaFoldDB" id="A0ABD1M2M8"/>
<gene>
    <name evidence="1" type="ORF">Fmac_017630</name>
</gene>
<dbReference type="Proteomes" id="UP001603857">
    <property type="component" value="Unassembled WGS sequence"/>
</dbReference>
<proteinExistence type="predicted"/>
<dbReference type="EMBL" id="JBGMDY010000006">
    <property type="protein sequence ID" value="KAL2330049.1"/>
    <property type="molecule type" value="Genomic_DNA"/>
</dbReference>
<name>A0ABD1M2M8_9FABA</name>
<comment type="caution">
    <text evidence="1">The sequence shown here is derived from an EMBL/GenBank/DDBJ whole genome shotgun (WGS) entry which is preliminary data.</text>
</comment>
<keyword evidence="2" id="KW-1185">Reference proteome</keyword>
<evidence type="ECO:0000313" key="1">
    <source>
        <dbReference type="EMBL" id="KAL2330049.1"/>
    </source>
</evidence>
<organism evidence="1 2">
    <name type="scientific">Flemingia macrophylla</name>
    <dbReference type="NCBI Taxonomy" id="520843"/>
    <lineage>
        <taxon>Eukaryota</taxon>
        <taxon>Viridiplantae</taxon>
        <taxon>Streptophyta</taxon>
        <taxon>Embryophyta</taxon>
        <taxon>Tracheophyta</taxon>
        <taxon>Spermatophyta</taxon>
        <taxon>Magnoliopsida</taxon>
        <taxon>eudicotyledons</taxon>
        <taxon>Gunneridae</taxon>
        <taxon>Pentapetalae</taxon>
        <taxon>rosids</taxon>
        <taxon>fabids</taxon>
        <taxon>Fabales</taxon>
        <taxon>Fabaceae</taxon>
        <taxon>Papilionoideae</taxon>
        <taxon>50 kb inversion clade</taxon>
        <taxon>NPAAA clade</taxon>
        <taxon>indigoferoid/millettioid clade</taxon>
        <taxon>Phaseoleae</taxon>
        <taxon>Flemingia</taxon>
    </lineage>
</organism>
<reference evidence="1 2" key="1">
    <citation type="submission" date="2024-08" db="EMBL/GenBank/DDBJ databases">
        <title>Insights into the chromosomal genome structure of Flemingia macrophylla.</title>
        <authorList>
            <person name="Ding Y."/>
            <person name="Zhao Y."/>
            <person name="Bi W."/>
            <person name="Wu M."/>
            <person name="Zhao G."/>
            <person name="Gong Y."/>
            <person name="Li W."/>
            <person name="Zhang P."/>
        </authorList>
    </citation>
    <scope>NUCLEOTIDE SEQUENCE [LARGE SCALE GENOMIC DNA]</scope>
    <source>
        <strain evidence="1">DYQJB</strain>
        <tissue evidence="1">Leaf</tissue>
    </source>
</reference>
<accession>A0ABD1M2M8</accession>
<evidence type="ECO:0008006" key="3">
    <source>
        <dbReference type="Google" id="ProtNLM"/>
    </source>
</evidence>
<sequence>MECHIHVIISESSLSQIEKLGSFGPDPPPSMWYNLDRPLRILRMYWLHCKKFLSSNR</sequence>
<evidence type="ECO:0000313" key="2">
    <source>
        <dbReference type="Proteomes" id="UP001603857"/>
    </source>
</evidence>